<sequence length="565" mass="62247">MQLHHGLAVLAAGFLRQAPRALSHPSINMPNGWYQCSTYTVLDGTDQSDNDADCAMFEAPLCYPGICEAPVDANPTIDVFVKRMPASMGKAKRASNLWLIAGGPGAPSTDMEYLMETLHARLDGTVNVYMMDHRGTGRSTLLDCVALQSMTKGSASSRTIDPSEVPSCARELHRKYKTLAPFSTTSAAMDISAFISEYTNGASTIVFGVSYGTMVVQRLMHFNPSNVTGYVLDSIVTYSGAPGDRAYLTNVDADFGDVGERFMALCAQDSKCDSHFKTTDLSATLHNVLSIFDSVSNSTCATLIRNSTDVQPSVILRRTLGRLMKDSQMRLMIPPLVYRISRCGTDDVNVLTHFFKHRYAMNLKTNEDPGHTSVLLHHLIVFSEMWEIPTPSHTELRNRLMDVNIASGSAFYSRCLYCAFSKDISPGCDEIELGRYDADGITYPRDQLWNKIPILPGQASVLLMNGKLDSLTHFKYATALFEALDTTRKKLILFDNAPHSIIDSTPFGEDDYTCGEELLASFVANNGDLERLDTSCIAKLPAFNMTLTPEYLHNFFGTNDAYDGA</sequence>
<dbReference type="EMBL" id="CAKLBY020000392">
    <property type="protein sequence ID" value="CAK7948111.1"/>
    <property type="molecule type" value="Genomic_DNA"/>
</dbReference>
<dbReference type="SUPFAM" id="SSF53474">
    <property type="entry name" value="alpha/beta-Hydrolases"/>
    <property type="match status" value="1"/>
</dbReference>
<dbReference type="AlphaFoldDB" id="A0AAV1VP64"/>
<dbReference type="Gene3D" id="3.40.50.1820">
    <property type="entry name" value="alpha/beta hydrolase"/>
    <property type="match status" value="1"/>
</dbReference>
<evidence type="ECO:0000259" key="2">
    <source>
        <dbReference type="Pfam" id="PF00561"/>
    </source>
</evidence>
<dbReference type="InterPro" id="IPR000073">
    <property type="entry name" value="AB_hydrolase_1"/>
</dbReference>
<feature type="domain" description="AB hydrolase-1" evidence="2">
    <location>
        <begin position="102"/>
        <end position="273"/>
    </location>
</feature>
<protein>
    <recommendedName>
        <fullName evidence="2">AB hydrolase-1 domain-containing protein</fullName>
    </recommendedName>
</protein>
<reference evidence="3" key="1">
    <citation type="submission" date="2024-01" db="EMBL/GenBank/DDBJ databases">
        <authorList>
            <person name="Webb A."/>
        </authorList>
    </citation>
    <scope>NUCLEOTIDE SEQUENCE</scope>
    <source>
        <strain evidence="3">Pm1</strain>
    </source>
</reference>
<dbReference type="Proteomes" id="UP001162060">
    <property type="component" value="Unassembled WGS sequence"/>
</dbReference>
<comment type="similarity">
    <text evidence="1">Belongs to the AB hydrolase superfamily.</text>
</comment>
<dbReference type="InterPro" id="IPR029058">
    <property type="entry name" value="AB_hydrolase_fold"/>
</dbReference>
<evidence type="ECO:0000256" key="1">
    <source>
        <dbReference type="ARBA" id="ARBA00008645"/>
    </source>
</evidence>
<dbReference type="Pfam" id="PF00561">
    <property type="entry name" value="Abhydrolase_1"/>
    <property type="match status" value="1"/>
</dbReference>
<gene>
    <name evidence="3" type="ORF">PM001_LOCUS33261</name>
</gene>
<evidence type="ECO:0000313" key="3">
    <source>
        <dbReference type="EMBL" id="CAK7948111.1"/>
    </source>
</evidence>
<evidence type="ECO:0000313" key="4">
    <source>
        <dbReference type="Proteomes" id="UP001162060"/>
    </source>
</evidence>
<name>A0AAV1VP64_9STRA</name>
<comment type="caution">
    <text evidence="3">The sequence shown here is derived from an EMBL/GenBank/DDBJ whole genome shotgun (WGS) entry which is preliminary data.</text>
</comment>
<organism evidence="3 4">
    <name type="scientific">Peronospora matthiolae</name>
    <dbReference type="NCBI Taxonomy" id="2874970"/>
    <lineage>
        <taxon>Eukaryota</taxon>
        <taxon>Sar</taxon>
        <taxon>Stramenopiles</taxon>
        <taxon>Oomycota</taxon>
        <taxon>Peronosporomycetes</taxon>
        <taxon>Peronosporales</taxon>
        <taxon>Peronosporaceae</taxon>
        <taxon>Peronospora</taxon>
    </lineage>
</organism>
<accession>A0AAV1VP64</accession>
<dbReference type="PANTHER" id="PTHR43039">
    <property type="entry name" value="ESTERASE-RELATED"/>
    <property type="match status" value="1"/>
</dbReference>
<proteinExistence type="inferred from homology"/>